<dbReference type="AlphaFoldDB" id="A0A0H3G471"/>
<dbReference type="HOGENOM" id="CLU_3266724_0_0_5"/>
<dbReference type="Proteomes" id="UP000007104">
    <property type="component" value="Chromosome I"/>
</dbReference>
<organism evidence="1 2">
    <name type="scientific">Brucella suis biovar 1 (strain 1330)</name>
    <dbReference type="NCBI Taxonomy" id="204722"/>
    <lineage>
        <taxon>Bacteria</taxon>
        <taxon>Pseudomonadati</taxon>
        <taxon>Pseudomonadota</taxon>
        <taxon>Alphaproteobacteria</taxon>
        <taxon>Hyphomicrobiales</taxon>
        <taxon>Brucellaceae</taxon>
        <taxon>Brucella/Ochrobactrum group</taxon>
        <taxon>Brucella</taxon>
    </lineage>
</organism>
<evidence type="ECO:0000313" key="2">
    <source>
        <dbReference type="Proteomes" id="UP000007104"/>
    </source>
</evidence>
<proteinExistence type="predicted"/>
<name>A0A0H3G471_BRUSU</name>
<dbReference type="KEGG" id="bsi:BS1330_I1668"/>
<keyword evidence="2" id="KW-1185">Reference proteome</keyword>
<accession>A0A0H3G471</accession>
<protein>
    <submittedName>
        <fullName evidence="1">Uncharacterized protein</fullName>
    </submittedName>
</protein>
<evidence type="ECO:0000313" key="1">
    <source>
        <dbReference type="EMBL" id="AEM18991.1"/>
    </source>
</evidence>
<dbReference type="KEGG" id="bms:BR1674"/>
<gene>
    <name evidence="1" type="ordered locus">BS1330_I1668</name>
</gene>
<dbReference type="EMBL" id="CP002997">
    <property type="protein sequence ID" value="AEM18991.1"/>
    <property type="molecule type" value="Genomic_DNA"/>
</dbReference>
<sequence length="41" mass="4556">MQMTIAAIRLRPYLCGGECIIAWGQVSGKRAKRGFLKVQGF</sequence>
<reference evidence="1 2" key="1">
    <citation type="journal article" date="2011" name="J. Bacteriol.">
        <title>Revised genome sequence of Brucella suis 1330.</title>
        <authorList>
            <person name="Tae H."/>
            <person name="Shallom S."/>
            <person name="Settlage R."/>
            <person name="Preston D."/>
            <person name="Adams L.G."/>
            <person name="Garner H.R."/>
        </authorList>
    </citation>
    <scope>NUCLEOTIDE SEQUENCE [LARGE SCALE GENOMIC DNA]</scope>
    <source>
        <strain evidence="1 2">1330</strain>
    </source>
</reference>